<organism evidence="2 3">
    <name type="scientific">Halomonas litopenaei</name>
    <dbReference type="NCBI Taxonomy" id="2109328"/>
    <lineage>
        <taxon>Bacteria</taxon>
        <taxon>Pseudomonadati</taxon>
        <taxon>Pseudomonadota</taxon>
        <taxon>Gammaproteobacteria</taxon>
        <taxon>Oceanospirillales</taxon>
        <taxon>Halomonadaceae</taxon>
        <taxon>Halomonas</taxon>
    </lineage>
</organism>
<dbReference type="EMBL" id="PXNS01000009">
    <property type="protein sequence ID" value="PTL93443.1"/>
    <property type="molecule type" value="Genomic_DNA"/>
</dbReference>
<keyword evidence="1" id="KW-0812">Transmembrane</keyword>
<reference evidence="2 3" key="1">
    <citation type="submission" date="2018-03" db="EMBL/GenBank/DDBJ databases">
        <authorList>
            <person name="Zhou J."/>
            <person name="Li X."/>
            <person name="Xue M."/>
            <person name="Yin J."/>
        </authorList>
    </citation>
    <scope>NUCLEOTIDE SEQUENCE [LARGE SCALE GENOMIC DNA]</scope>
    <source>
        <strain evidence="2 3">SYSU ZJ2214</strain>
    </source>
</reference>
<feature type="transmembrane region" description="Helical" evidence="1">
    <location>
        <begin position="95"/>
        <end position="117"/>
    </location>
</feature>
<evidence type="ECO:0000313" key="3">
    <source>
        <dbReference type="Proteomes" id="UP000241895"/>
    </source>
</evidence>
<evidence type="ECO:0000313" key="2">
    <source>
        <dbReference type="EMBL" id="PTL93443.1"/>
    </source>
</evidence>
<comment type="caution">
    <text evidence="2">The sequence shown here is derived from an EMBL/GenBank/DDBJ whole genome shotgun (WGS) entry which is preliminary data.</text>
</comment>
<accession>A0ABX5IUN2</accession>
<feature type="transmembrane region" description="Helical" evidence="1">
    <location>
        <begin position="129"/>
        <end position="149"/>
    </location>
</feature>
<name>A0ABX5IUN2_9GAMM</name>
<keyword evidence="3" id="KW-1185">Reference proteome</keyword>
<dbReference type="Proteomes" id="UP000241895">
    <property type="component" value="Unassembled WGS sequence"/>
</dbReference>
<evidence type="ECO:0000256" key="1">
    <source>
        <dbReference type="SAM" id="Phobius"/>
    </source>
</evidence>
<protein>
    <recommendedName>
        <fullName evidence="4">Holin-X, holin superfamily III</fullName>
    </recommendedName>
</protein>
<keyword evidence="1" id="KW-1133">Transmembrane helix</keyword>
<sequence>MVQVAGAAAGNAVVPGAGGLVGAALGKRVADALGTEATPQAVVSQVQTDPEAAKAKLRELDIELTRLYLQDQQDARAMQIATLQADNAGWLARNFVYLLGTLVIVAVFAYIGAVTFVELTPTGERYADIAVTGIAAGLVSSVMGFFLGSRQRQESRAPRTFMDAIRTK</sequence>
<keyword evidence="1" id="KW-0472">Membrane</keyword>
<gene>
    <name evidence="2" type="ORF">C6W88_15640</name>
</gene>
<proteinExistence type="predicted"/>
<evidence type="ECO:0008006" key="4">
    <source>
        <dbReference type="Google" id="ProtNLM"/>
    </source>
</evidence>